<gene>
    <name evidence="2" type="ORF">EVAR_43754_1</name>
</gene>
<name>A0A4C1XGJ0_EUMVA</name>
<dbReference type="EMBL" id="BGZK01000856">
    <property type="protein sequence ID" value="GBP63006.1"/>
    <property type="molecule type" value="Genomic_DNA"/>
</dbReference>
<dbReference type="Proteomes" id="UP000299102">
    <property type="component" value="Unassembled WGS sequence"/>
</dbReference>
<feature type="compositionally biased region" description="Polar residues" evidence="1">
    <location>
        <begin position="66"/>
        <end position="77"/>
    </location>
</feature>
<evidence type="ECO:0000313" key="3">
    <source>
        <dbReference type="Proteomes" id="UP000299102"/>
    </source>
</evidence>
<keyword evidence="3" id="KW-1185">Reference proteome</keyword>
<sequence length="77" mass="8373">MDILDIKLPSYIGGKRDGKWCNKCGVAVSLARRKSIMASGHVREVARVIEAEPSSAPGETTFDRQMGNQINTPNIVS</sequence>
<dbReference type="AlphaFoldDB" id="A0A4C1XGJ0"/>
<organism evidence="2 3">
    <name type="scientific">Eumeta variegata</name>
    <name type="common">Bagworm moth</name>
    <name type="synonym">Eumeta japonica</name>
    <dbReference type="NCBI Taxonomy" id="151549"/>
    <lineage>
        <taxon>Eukaryota</taxon>
        <taxon>Metazoa</taxon>
        <taxon>Ecdysozoa</taxon>
        <taxon>Arthropoda</taxon>
        <taxon>Hexapoda</taxon>
        <taxon>Insecta</taxon>
        <taxon>Pterygota</taxon>
        <taxon>Neoptera</taxon>
        <taxon>Endopterygota</taxon>
        <taxon>Lepidoptera</taxon>
        <taxon>Glossata</taxon>
        <taxon>Ditrysia</taxon>
        <taxon>Tineoidea</taxon>
        <taxon>Psychidae</taxon>
        <taxon>Oiketicinae</taxon>
        <taxon>Eumeta</taxon>
    </lineage>
</organism>
<protein>
    <submittedName>
        <fullName evidence="2">Uncharacterized protein</fullName>
    </submittedName>
</protein>
<evidence type="ECO:0000256" key="1">
    <source>
        <dbReference type="SAM" id="MobiDB-lite"/>
    </source>
</evidence>
<reference evidence="2 3" key="1">
    <citation type="journal article" date="2019" name="Commun. Biol.">
        <title>The bagworm genome reveals a unique fibroin gene that provides high tensile strength.</title>
        <authorList>
            <person name="Kono N."/>
            <person name="Nakamura H."/>
            <person name="Ohtoshi R."/>
            <person name="Tomita M."/>
            <person name="Numata K."/>
            <person name="Arakawa K."/>
        </authorList>
    </citation>
    <scope>NUCLEOTIDE SEQUENCE [LARGE SCALE GENOMIC DNA]</scope>
</reference>
<comment type="caution">
    <text evidence="2">The sequence shown here is derived from an EMBL/GenBank/DDBJ whole genome shotgun (WGS) entry which is preliminary data.</text>
</comment>
<feature type="region of interest" description="Disordered" evidence="1">
    <location>
        <begin position="53"/>
        <end position="77"/>
    </location>
</feature>
<proteinExistence type="predicted"/>
<evidence type="ECO:0000313" key="2">
    <source>
        <dbReference type="EMBL" id="GBP63006.1"/>
    </source>
</evidence>
<accession>A0A4C1XGJ0</accession>